<dbReference type="Gene3D" id="3.40.50.300">
    <property type="entry name" value="P-loop containing nucleotide triphosphate hydrolases"/>
    <property type="match status" value="1"/>
</dbReference>
<dbReference type="GO" id="GO:0042148">
    <property type="term" value="P:DNA strand invasion"/>
    <property type="evidence" value="ECO:0007669"/>
    <property type="project" value="TreeGrafter"/>
</dbReference>
<proteinExistence type="predicted"/>
<evidence type="ECO:0000313" key="5">
    <source>
        <dbReference type="Proteomes" id="UP000475862"/>
    </source>
</evidence>
<accession>A0A6G0TVD3</accession>
<dbReference type="InterPro" id="IPR051988">
    <property type="entry name" value="HRR_RAD51_Paralog"/>
</dbReference>
<dbReference type="GO" id="GO:0000724">
    <property type="term" value="P:double-strand break repair via homologous recombination"/>
    <property type="evidence" value="ECO:0007669"/>
    <property type="project" value="TreeGrafter"/>
</dbReference>
<dbReference type="Proteomes" id="UP000475862">
    <property type="component" value="Unassembled WGS sequence"/>
</dbReference>
<organism evidence="4 5">
    <name type="scientific">Aphis glycines</name>
    <name type="common">Soybean aphid</name>
    <dbReference type="NCBI Taxonomy" id="307491"/>
    <lineage>
        <taxon>Eukaryota</taxon>
        <taxon>Metazoa</taxon>
        <taxon>Ecdysozoa</taxon>
        <taxon>Arthropoda</taxon>
        <taxon>Hexapoda</taxon>
        <taxon>Insecta</taxon>
        <taxon>Pterygota</taxon>
        <taxon>Neoptera</taxon>
        <taxon>Paraneoptera</taxon>
        <taxon>Hemiptera</taxon>
        <taxon>Sternorrhyncha</taxon>
        <taxon>Aphidomorpha</taxon>
        <taxon>Aphidoidea</taxon>
        <taxon>Aphididae</taxon>
        <taxon>Aphidini</taxon>
        <taxon>Aphis</taxon>
        <taxon>Aphis</taxon>
    </lineage>
</organism>
<dbReference type="GO" id="GO:0003697">
    <property type="term" value="F:single-stranded DNA binding"/>
    <property type="evidence" value="ECO:0007669"/>
    <property type="project" value="TreeGrafter"/>
</dbReference>
<keyword evidence="5" id="KW-1185">Reference proteome</keyword>
<dbReference type="GO" id="GO:0007131">
    <property type="term" value="P:reciprocal meiotic recombination"/>
    <property type="evidence" value="ECO:0007669"/>
    <property type="project" value="TreeGrafter"/>
</dbReference>
<dbReference type="GO" id="GO:0005524">
    <property type="term" value="F:ATP binding"/>
    <property type="evidence" value="ECO:0007669"/>
    <property type="project" value="InterPro"/>
</dbReference>
<comment type="subcellular location">
    <subcellularLocation>
        <location evidence="1">Nucleus</location>
    </subcellularLocation>
</comment>
<dbReference type="InterPro" id="IPR013632">
    <property type="entry name" value="Rad51_C"/>
</dbReference>
<dbReference type="GO" id="GO:0033063">
    <property type="term" value="C:Rad51B-Rad51C-Rad51D-XRCC2 complex"/>
    <property type="evidence" value="ECO:0007669"/>
    <property type="project" value="TreeGrafter"/>
</dbReference>
<dbReference type="InterPro" id="IPR027417">
    <property type="entry name" value="P-loop_NTPase"/>
</dbReference>
<dbReference type="PANTHER" id="PTHR46457">
    <property type="entry name" value="DNA REPAIR PROTEIN RAD51 HOMOLOG 4"/>
    <property type="match status" value="1"/>
</dbReference>
<dbReference type="PROSITE" id="PS50162">
    <property type="entry name" value="RECA_2"/>
    <property type="match status" value="1"/>
</dbReference>
<dbReference type="EMBL" id="VYZN01000014">
    <property type="protein sequence ID" value="KAE9539715.1"/>
    <property type="molecule type" value="Genomic_DNA"/>
</dbReference>
<dbReference type="GO" id="GO:0000400">
    <property type="term" value="F:four-way junction DNA binding"/>
    <property type="evidence" value="ECO:0007669"/>
    <property type="project" value="TreeGrafter"/>
</dbReference>
<dbReference type="Pfam" id="PF08423">
    <property type="entry name" value="Rad51"/>
    <property type="match status" value="1"/>
</dbReference>
<dbReference type="GO" id="GO:0005657">
    <property type="term" value="C:replication fork"/>
    <property type="evidence" value="ECO:0007669"/>
    <property type="project" value="TreeGrafter"/>
</dbReference>
<dbReference type="GO" id="GO:0140664">
    <property type="term" value="F:ATP-dependent DNA damage sensor activity"/>
    <property type="evidence" value="ECO:0007669"/>
    <property type="project" value="InterPro"/>
</dbReference>
<protein>
    <recommendedName>
        <fullName evidence="3">RecA family profile 1 domain-containing protein</fullName>
    </recommendedName>
</protein>
<evidence type="ECO:0000256" key="2">
    <source>
        <dbReference type="ARBA" id="ARBA00023242"/>
    </source>
</evidence>
<dbReference type="GO" id="GO:0000723">
    <property type="term" value="P:telomere maintenance"/>
    <property type="evidence" value="ECO:0007669"/>
    <property type="project" value="TreeGrafter"/>
</dbReference>
<evidence type="ECO:0000313" key="4">
    <source>
        <dbReference type="EMBL" id="KAE9539715.1"/>
    </source>
</evidence>
<gene>
    <name evidence="4" type="ORF">AGLY_004967</name>
</gene>
<dbReference type="PANTHER" id="PTHR46457:SF1">
    <property type="entry name" value="DNA REPAIR PROTEIN RAD51 HOMOLOG 4"/>
    <property type="match status" value="1"/>
</dbReference>
<name>A0A6G0TVD3_APHGL</name>
<dbReference type="OrthoDB" id="336321at2759"/>
<evidence type="ECO:0000259" key="3">
    <source>
        <dbReference type="PROSITE" id="PS50162"/>
    </source>
</evidence>
<dbReference type="SUPFAM" id="SSF52540">
    <property type="entry name" value="P-loop containing nucleoside triphosphate hydrolases"/>
    <property type="match status" value="1"/>
</dbReference>
<dbReference type="AlphaFoldDB" id="A0A6G0TVD3"/>
<evidence type="ECO:0000256" key="1">
    <source>
        <dbReference type="ARBA" id="ARBA00004123"/>
    </source>
</evidence>
<dbReference type="InterPro" id="IPR020588">
    <property type="entry name" value="RecA_ATP-bd"/>
</dbReference>
<keyword evidence="2" id="KW-0539">Nucleus</keyword>
<sequence>MNFRQRLYFVQFSLGLSKLCTYSLQLFKHHFTMNDFLQKKTSNLQSVCNLQCKEVTKLKDCMTVKCSSPFMNGYQFYLKRPVSTFIQTGIIKLDNILGGGLFAGNIYELCGPSACGKTQLCYSILLNLIITTKKDIVYIDTKNKFSVNRIKQMLKNKCKTKDEIDQNQPILQHLEETYRINDDFKISNSHDKKRCSILVKLTLGELLFSDSDNTVPSTYNYSLNLVTKF</sequence>
<feature type="domain" description="RecA family profile 1" evidence="3">
    <location>
        <begin position="82"/>
        <end position="229"/>
    </location>
</feature>
<comment type="caution">
    <text evidence="4">The sequence shown here is derived from an EMBL/GenBank/DDBJ whole genome shotgun (WGS) entry which is preliminary data.</text>
</comment>
<reference evidence="4 5" key="1">
    <citation type="submission" date="2019-08" db="EMBL/GenBank/DDBJ databases">
        <title>The genome of the soybean aphid Biotype 1, its phylome, world population structure and adaptation to the North American continent.</title>
        <authorList>
            <person name="Giordano R."/>
            <person name="Donthu R.K."/>
            <person name="Hernandez A.G."/>
            <person name="Wright C.L."/>
            <person name="Zimin A.V."/>
        </authorList>
    </citation>
    <scope>NUCLEOTIDE SEQUENCE [LARGE SCALE GENOMIC DNA]</scope>
    <source>
        <tissue evidence="4">Whole aphids</tissue>
    </source>
</reference>
<dbReference type="GO" id="GO:0005815">
    <property type="term" value="C:microtubule organizing center"/>
    <property type="evidence" value="ECO:0007669"/>
    <property type="project" value="TreeGrafter"/>
</dbReference>